<dbReference type="Proteomes" id="UP000008281">
    <property type="component" value="Unassembled WGS sequence"/>
</dbReference>
<comment type="subcellular location">
    <subcellularLocation>
        <location evidence="1">Membrane</location>
    </subcellularLocation>
</comment>
<keyword evidence="4 5" id="KW-0472">Membrane</keyword>
<dbReference type="PANTHER" id="PTHR22718">
    <property type="entry name" value="SERPENTINE RECEPTOR, CLASS X"/>
    <property type="match status" value="1"/>
</dbReference>
<evidence type="ECO:0000313" key="7">
    <source>
        <dbReference type="EMBL" id="EFO95168.1"/>
    </source>
</evidence>
<dbReference type="KEGG" id="crq:GCK72_019847"/>
<feature type="transmembrane region" description="Helical" evidence="5">
    <location>
        <begin position="25"/>
        <end position="50"/>
    </location>
</feature>
<keyword evidence="3 5" id="KW-1133">Transmembrane helix</keyword>
<gene>
    <name evidence="7" type="ORF">CRE_08671</name>
</gene>
<dbReference type="SUPFAM" id="SSF81321">
    <property type="entry name" value="Family A G protein-coupled receptor-like"/>
    <property type="match status" value="1"/>
</dbReference>
<feature type="transmembrane region" description="Helical" evidence="5">
    <location>
        <begin position="207"/>
        <end position="228"/>
    </location>
</feature>
<dbReference type="AlphaFoldDB" id="E3LJA4"/>
<dbReference type="GO" id="GO:0016020">
    <property type="term" value="C:membrane"/>
    <property type="evidence" value="ECO:0007669"/>
    <property type="project" value="UniProtKB-SubCell"/>
</dbReference>
<dbReference type="RefSeq" id="XP_003116272.2">
    <property type="nucleotide sequence ID" value="XM_003116224.2"/>
</dbReference>
<feature type="transmembrane region" description="Helical" evidence="5">
    <location>
        <begin position="70"/>
        <end position="92"/>
    </location>
</feature>
<dbReference type="PROSITE" id="PS00237">
    <property type="entry name" value="G_PROTEIN_RECEP_F1_1"/>
    <property type="match status" value="1"/>
</dbReference>
<name>E3LJA4_CAERE</name>
<dbReference type="Gene3D" id="1.20.1070.10">
    <property type="entry name" value="Rhodopsin 7-helix transmembrane proteins"/>
    <property type="match status" value="1"/>
</dbReference>
<feature type="transmembrane region" description="Helical" evidence="5">
    <location>
        <begin position="104"/>
        <end position="125"/>
    </location>
</feature>
<dbReference type="CTD" id="9819872"/>
<dbReference type="GO" id="GO:0004930">
    <property type="term" value="F:G protein-coupled receptor activity"/>
    <property type="evidence" value="ECO:0007669"/>
    <property type="project" value="InterPro"/>
</dbReference>
<feature type="domain" description="7TM GPCR serpentine receptor class x (Srx)" evidence="6">
    <location>
        <begin position="30"/>
        <end position="260"/>
    </location>
</feature>
<accession>E3LJA4</accession>
<dbReference type="eggNOG" id="ENOG502TFFU">
    <property type="taxonomic scope" value="Eukaryota"/>
</dbReference>
<dbReference type="InterPro" id="IPR019430">
    <property type="entry name" value="7TM_GPCR_serpentine_rcpt_Srx"/>
</dbReference>
<evidence type="ECO:0000313" key="8">
    <source>
        <dbReference type="Proteomes" id="UP000008281"/>
    </source>
</evidence>
<dbReference type="FunCoup" id="E3LJA4">
    <property type="interactions" value="8"/>
</dbReference>
<dbReference type="Pfam" id="PF10328">
    <property type="entry name" value="7TM_GPCR_Srx"/>
    <property type="match status" value="1"/>
</dbReference>
<protein>
    <recommendedName>
        <fullName evidence="6">7TM GPCR serpentine receptor class x (Srx) domain-containing protein</fullName>
    </recommendedName>
</protein>
<evidence type="ECO:0000256" key="5">
    <source>
        <dbReference type="SAM" id="Phobius"/>
    </source>
</evidence>
<dbReference type="InParanoid" id="E3LJA4"/>
<feature type="transmembrane region" description="Helical" evidence="5">
    <location>
        <begin position="164"/>
        <end position="186"/>
    </location>
</feature>
<dbReference type="OMA" id="FISDHTI"/>
<evidence type="ECO:0000256" key="4">
    <source>
        <dbReference type="ARBA" id="ARBA00023136"/>
    </source>
</evidence>
<organism evidence="8">
    <name type="scientific">Caenorhabditis remanei</name>
    <name type="common">Caenorhabditis vulgaris</name>
    <dbReference type="NCBI Taxonomy" id="31234"/>
    <lineage>
        <taxon>Eukaryota</taxon>
        <taxon>Metazoa</taxon>
        <taxon>Ecdysozoa</taxon>
        <taxon>Nematoda</taxon>
        <taxon>Chromadorea</taxon>
        <taxon>Rhabditida</taxon>
        <taxon>Rhabditina</taxon>
        <taxon>Rhabditomorpha</taxon>
        <taxon>Rhabditoidea</taxon>
        <taxon>Rhabditidae</taxon>
        <taxon>Peloderinae</taxon>
        <taxon>Caenorhabditis</taxon>
    </lineage>
</organism>
<sequence length="301" mass="34707">MVLGNGLILPIPFFHFLESSHLFPVFRLAFIAFFNIISDLLQLFVTCFYLSASIMADRYVITGDRMNRLAVIFGWIFINAWYMECLVQIVMAANRFCIITLKQYHIFTFKFTMWLFVILISITTFSAVCTQYLFPCCVFISDHTIMSFMFVNPDNSYSYSNLMLVSYDIFCTSTSTLCYISVFFSIRNSYKEVSHVRSNQNNKANKDIKYLLQFVFISVFYIFTWVLFEILPHIVPAGQVEWFSVVPVLVTLNCSSNSVIYLCVNREVQKSIQFAWSRSKVSISKVSTNATNAQSSAAVDN</sequence>
<keyword evidence="8" id="KW-1185">Reference proteome</keyword>
<reference evidence="7" key="1">
    <citation type="submission" date="2007-07" db="EMBL/GenBank/DDBJ databases">
        <title>PCAP assembly of the Caenorhabditis remanei genome.</title>
        <authorList>
            <consortium name="The Caenorhabditis remanei Sequencing Consortium"/>
            <person name="Wilson R.K."/>
        </authorList>
    </citation>
    <scope>NUCLEOTIDE SEQUENCE [LARGE SCALE GENOMIC DNA]</scope>
    <source>
        <strain evidence="7">PB4641</strain>
    </source>
</reference>
<evidence type="ECO:0000259" key="6">
    <source>
        <dbReference type="Pfam" id="PF10328"/>
    </source>
</evidence>
<feature type="transmembrane region" description="Helical" evidence="5">
    <location>
        <begin position="240"/>
        <end position="264"/>
    </location>
</feature>
<dbReference type="HOGENOM" id="CLU_059457_0_0_1"/>
<dbReference type="STRING" id="31234.E3LJA4"/>
<dbReference type="PANTHER" id="PTHR22718:SF10">
    <property type="entry name" value="7TM GPCR SERPENTINE RECEPTOR CLASS X (SRX) DOMAIN-CONTAINING PROTEIN-RELATED"/>
    <property type="match status" value="1"/>
</dbReference>
<evidence type="ECO:0000256" key="2">
    <source>
        <dbReference type="ARBA" id="ARBA00022692"/>
    </source>
</evidence>
<proteinExistence type="predicted"/>
<dbReference type="GeneID" id="9819872"/>
<feature type="transmembrane region" description="Helical" evidence="5">
    <location>
        <begin position="132"/>
        <end position="152"/>
    </location>
</feature>
<dbReference type="InterPro" id="IPR000276">
    <property type="entry name" value="GPCR_Rhodpsn"/>
</dbReference>
<keyword evidence="2 5" id="KW-0812">Transmembrane</keyword>
<evidence type="ECO:0000256" key="1">
    <source>
        <dbReference type="ARBA" id="ARBA00004370"/>
    </source>
</evidence>
<dbReference type="OrthoDB" id="5846501at2759"/>
<dbReference type="EMBL" id="DS268409">
    <property type="protein sequence ID" value="EFO95168.1"/>
    <property type="molecule type" value="Genomic_DNA"/>
</dbReference>
<evidence type="ECO:0000256" key="3">
    <source>
        <dbReference type="ARBA" id="ARBA00022989"/>
    </source>
</evidence>